<feature type="compositionally biased region" description="Basic residues" evidence="7">
    <location>
        <begin position="85"/>
        <end position="97"/>
    </location>
</feature>
<evidence type="ECO:0000256" key="3">
    <source>
        <dbReference type="ARBA" id="ARBA00022771"/>
    </source>
</evidence>
<dbReference type="PROSITE" id="PS50016">
    <property type="entry name" value="ZF_PHD_2"/>
    <property type="match status" value="1"/>
</dbReference>
<dbReference type="AlphaFoldDB" id="A0A136JAG4"/>
<accession>A0A136JAG4</accession>
<dbReference type="STRING" id="196109.A0A136JAG4"/>
<dbReference type="InterPro" id="IPR019787">
    <property type="entry name" value="Znf_PHD-finger"/>
</dbReference>
<evidence type="ECO:0000256" key="1">
    <source>
        <dbReference type="ARBA" id="ARBA00004123"/>
    </source>
</evidence>
<dbReference type="InParanoid" id="A0A136JAG4"/>
<evidence type="ECO:0000313" key="10">
    <source>
        <dbReference type="Proteomes" id="UP000070501"/>
    </source>
</evidence>
<organism evidence="9 10">
    <name type="scientific">Microdochium bolleyi</name>
    <dbReference type="NCBI Taxonomy" id="196109"/>
    <lineage>
        <taxon>Eukaryota</taxon>
        <taxon>Fungi</taxon>
        <taxon>Dikarya</taxon>
        <taxon>Ascomycota</taxon>
        <taxon>Pezizomycotina</taxon>
        <taxon>Sordariomycetes</taxon>
        <taxon>Xylariomycetidae</taxon>
        <taxon>Xylariales</taxon>
        <taxon>Microdochiaceae</taxon>
        <taxon>Microdochium</taxon>
    </lineage>
</organism>
<feature type="domain" description="PHD-type" evidence="8">
    <location>
        <begin position="120"/>
        <end position="171"/>
    </location>
</feature>
<dbReference type="GO" id="GO:0008270">
    <property type="term" value="F:zinc ion binding"/>
    <property type="evidence" value="ECO:0007669"/>
    <property type="project" value="UniProtKB-KW"/>
</dbReference>
<dbReference type="PANTHER" id="PTHR46174:SF1">
    <property type="entry name" value="CXXC-TYPE ZINC FINGER PROTEIN 1"/>
    <property type="match status" value="1"/>
</dbReference>
<dbReference type="GO" id="GO:0045893">
    <property type="term" value="P:positive regulation of DNA-templated transcription"/>
    <property type="evidence" value="ECO:0007669"/>
    <property type="project" value="TreeGrafter"/>
</dbReference>
<evidence type="ECO:0000256" key="6">
    <source>
        <dbReference type="PROSITE-ProRule" id="PRU00146"/>
    </source>
</evidence>
<keyword evidence="3 6" id="KW-0863">Zinc-finger</keyword>
<comment type="subcellular location">
    <subcellularLocation>
        <location evidence="1">Nucleus</location>
    </subcellularLocation>
</comment>
<dbReference type="EMBL" id="KQ964247">
    <property type="protein sequence ID" value="KXJ94086.1"/>
    <property type="molecule type" value="Genomic_DNA"/>
</dbReference>
<evidence type="ECO:0000256" key="5">
    <source>
        <dbReference type="ARBA" id="ARBA00023242"/>
    </source>
</evidence>
<evidence type="ECO:0000256" key="7">
    <source>
        <dbReference type="SAM" id="MobiDB-lite"/>
    </source>
</evidence>
<dbReference type="PROSITE" id="PS01359">
    <property type="entry name" value="ZF_PHD_1"/>
    <property type="match status" value="1"/>
</dbReference>
<proteinExistence type="predicted"/>
<dbReference type="GO" id="GO:0048188">
    <property type="term" value="C:Set1C/COMPASS complex"/>
    <property type="evidence" value="ECO:0007669"/>
    <property type="project" value="InterPro"/>
</dbReference>
<feature type="compositionally biased region" description="Acidic residues" evidence="7">
    <location>
        <begin position="106"/>
        <end position="116"/>
    </location>
</feature>
<evidence type="ECO:0000256" key="4">
    <source>
        <dbReference type="ARBA" id="ARBA00022833"/>
    </source>
</evidence>
<name>A0A136JAG4_9PEZI</name>
<keyword evidence="10" id="KW-1185">Reference proteome</keyword>
<keyword evidence="2" id="KW-0479">Metal-binding</keyword>
<sequence length="449" mass="49993">MAQREVEMGDASSVESEHGGTDSNRHVPDEEQTDNFYTNSMFAPNVKPDPDPRRSPSSPATSQDAMPRRMKPGPKKKGTAATKKSSGRKLVNGHKLKAARERTADEGADEDSSEAEMDNGPYCICRGPDDHRWMIGCDVCEDWFHGTCVDLPKEIGERLIERFVCPNCTDGKANYTKFKKTCALPGCKNAARLYGRDESERSIFCCSEHCDHWWISMINKLPTKAASGKAVEALTQEDFMGLLASTAEDRSGWRLGDSPFDNMDGLWSNGLPTQPGVLSEEEQTFLQQSAAERLALGNEIVQYKKMMQVIDWANERRQAAVEAGKFTKDSCGYDSRLDAVSVKHQFSAWLESPDGQAAFKAGKLLSPLSDVPALNGAGEGSLTRGMCEKKRCKPHAGWYKLHMNAVRHLIKETTAAAAEKLEAEEVMRQETETKFSRRKLERNWVEVIE</sequence>
<dbReference type="Pfam" id="PF00628">
    <property type="entry name" value="PHD"/>
    <property type="match status" value="1"/>
</dbReference>
<dbReference type="InterPro" id="IPR037869">
    <property type="entry name" value="Spp1/CFP1"/>
</dbReference>
<keyword evidence="5" id="KW-0539">Nucleus</keyword>
<protein>
    <recommendedName>
        <fullName evidence="8">PHD-type domain-containing protein</fullName>
    </recommendedName>
</protein>
<evidence type="ECO:0000313" key="9">
    <source>
        <dbReference type="EMBL" id="KXJ94086.1"/>
    </source>
</evidence>
<dbReference type="InterPro" id="IPR013083">
    <property type="entry name" value="Znf_RING/FYVE/PHD"/>
</dbReference>
<reference evidence="10" key="1">
    <citation type="submission" date="2016-02" db="EMBL/GenBank/DDBJ databases">
        <title>Draft genome sequence of Microdochium bolleyi, a fungal endophyte of beachgrass.</title>
        <authorList>
            <consortium name="DOE Joint Genome Institute"/>
            <person name="David A.S."/>
            <person name="May G."/>
            <person name="Haridas S."/>
            <person name="Lim J."/>
            <person name="Wang M."/>
            <person name="Labutti K."/>
            <person name="Lipzen A."/>
            <person name="Barry K."/>
            <person name="Grigoriev I.V."/>
        </authorList>
    </citation>
    <scope>NUCLEOTIDE SEQUENCE [LARGE SCALE GENOMIC DNA]</scope>
    <source>
        <strain evidence="10">J235TASD1</strain>
    </source>
</reference>
<evidence type="ECO:0000259" key="8">
    <source>
        <dbReference type="PROSITE" id="PS50016"/>
    </source>
</evidence>
<keyword evidence="4" id="KW-0862">Zinc</keyword>
<dbReference type="OrthoDB" id="436852at2759"/>
<dbReference type="PANTHER" id="PTHR46174">
    <property type="entry name" value="CXXC-TYPE ZINC FINGER PROTEIN 1"/>
    <property type="match status" value="1"/>
</dbReference>
<gene>
    <name evidence="9" type="ORF">Micbo1qcDRAFT_231654</name>
</gene>
<evidence type="ECO:0000256" key="2">
    <source>
        <dbReference type="ARBA" id="ARBA00022723"/>
    </source>
</evidence>
<dbReference type="InterPro" id="IPR019786">
    <property type="entry name" value="Zinc_finger_PHD-type_CS"/>
</dbReference>
<dbReference type="InterPro" id="IPR011011">
    <property type="entry name" value="Znf_FYVE_PHD"/>
</dbReference>
<dbReference type="Proteomes" id="UP000070501">
    <property type="component" value="Unassembled WGS sequence"/>
</dbReference>
<dbReference type="Gene3D" id="3.30.40.10">
    <property type="entry name" value="Zinc/RING finger domain, C3HC4 (zinc finger)"/>
    <property type="match status" value="1"/>
</dbReference>
<feature type="region of interest" description="Disordered" evidence="7">
    <location>
        <begin position="1"/>
        <end position="116"/>
    </location>
</feature>
<feature type="compositionally biased region" description="Basic and acidic residues" evidence="7">
    <location>
        <begin position="15"/>
        <end position="29"/>
    </location>
</feature>
<dbReference type="SUPFAM" id="SSF57903">
    <property type="entry name" value="FYVE/PHD zinc finger"/>
    <property type="match status" value="1"/>
</dbReference>
<dbReference type="SMART" id="SM00249">
    <property type="entry name" value="PHD"/>
    <property type="match status" value="1"/>
</dbReference>
<dbReference type="InterPro" id="IPR001965">
    <property type="entry name" value="Znf_PHD"/>
</dbReference>
<feature type="compositionally biased region" description="Basic residues" evidence="7">
    <location>
        <begin position="68"/>
        <end position="78"/>
    </location>
</feature>